<dbReference type="PANTHER" id="PTHR30411:SF1">
    <property type="entry name" value="CYTOPLASMIC PROTEIN"/>
    <property type="match status" value="1"/>
</dbReference>
<evidence type="ECO:0000313" key="2">
    <source>
        <dbReference type="EMBL" id="BCY26343.1"/>
    </source>
</evidence>
<dbReference type="AlphaFoldDB" id="A0AAD1KRS7"/>
<name>A0AAD1KRS7_9ACTN</name>
<reference evidence="2" key="1">
    <citation type="submission" date="2021-06" db="EMBL/GenBank/DDBJ databases">
        <title>Genome sequence of Cutibacterium modestum strain KB17-24694.</title>
        <authorList>
            <person name="Dekio I."/>
            <person name="Asahina A."/>
            <person name="Nishida M."/>
        </authorList>
    </citation>
    <scope>NUCLEOTIDE SEQUENCE</scope>
    <source>
        <strain evidence="2">KB17-24694</strain>
    </source>
</reference>
<proteinExistence type="predicted"/>
<dbReference type="CDD" id="cd04939">
    <property type="entry name" value="PA2301"/>
    <property type="match status" value="1"/>
</dbReference>
<dbReference type="PANTHER" id="PTHR30411">
    <property type="entry name" value="CYTOPLASMIC PROTEIN"/>
    <property type="match status" value="1"/>
</dbReference>
<dbReference type="Proteomes" id="UP000825072">
    <property type="component" value="Chromosome 1"/>
</dbReference>
<organism evidence="2 3">
    <name type="scientific">Cutibacterium modestum</name>
    <dbReference type="NCBI Taxonomy" id="2559073"/>
    <lineage>
        <taxon>Bacteria</taxon>
        <taxon>Bacillati</taxon>
        <taxon>Actinomycetota</taxon>
        <taxon>Actinomycetes</taxon>
        <taxon>Propionibacteriales</taxon>
        <taxon>Propionibacteriaceae</taxon>
        <taxon>Cutibacterium</taxon>
    </lineage>
</organism>
<evidence type="ECO:0000259" key="1">
    <source>
        <dbReference type="Pfam" id="PF04073"/>
    </source>
</evidence>
<dbReference type="SUPFAM" id="SSF55826">
    <property type="entry name" value="YbaK/ProRS associated domain"/>
    <property type="match status" value="1"/>
</dbReference>
<sequence>MATVGHMYDSVEHLPAADHPELLAATVTGRAAELPSAVVFSIDPEIADTGALCEAFGEGLETCANCVIVKGKRGGVEKYVACLVLATTRVDVNKVVRKKLDVRKASFALMDEAVSMSGMEYGGITPVGLPAEWPIWIDPRVAEAEALCIGSGLRSSKLIVSGADLVSLPGAEVVEGVGELRSAGVDVPPL</sequence>
<gene>
    <name evidence="2" type="ORF">KB1_23330</name>
</gene>
<dbReference type="InterPro" id="IPR007214">
    <property type="entry name" value="YbaK/aa-tRNA-synth-assoc-dom"/>
</dbReference>
<feature type="domain" description="YbaK/aminoacyl-tRNA synthetase-associated" evidence="1">
    <location>
        <begin position="44"/>
        <end position="167"/>
    </location>
</feature>
<evidence type="ECO:0000313" key="3">
    <source>
        <dbReference type="Proteomes" id="UP000825072"/>
    </source>
</evidence>
<accession>A0AAD1KRS7</accession>
<dbReference type="GO" id="GO:0002161">
    <property type="term" value="F:aminoacyl-tRNA deacylase activity"/>
    <property type="evidence" value="ECO:0007669"/>
    <property type="project" value="InterPro"/>
</dbReference>
<dbReference type="EMBL" id="AP024747">
    <property type="protein sequence ID" value="BCY26343.1"/>
    <property type="molecule type" value="Genomic_DNA"/>
</dbReference>
<protein>
    <recommendedName>
        <fullName evidence="1">YbaK/aminoacyl-tRNA synthetase-associated domain-containing protein</fullName>
    </recommendedName>
</protein>
<dbReference type="InterPro" id="IPR036754">
    <property type="entry name" value="YbaK/aa-tRNA-synt-asso_dom_sf"/>
</dbReference>
<dbReference type="Pfam" id="PF04073">
    <property type="entry name" value="tRNA_edit"/>
    <property type="match status" value="1"/>
</dbReference>
<dbReference type="Gene3D" id="3.90.960.10">
    <property type="entry name" value="YbaK/aminoacyl-tRNA synthetase-associated domain"/>
    <property type="match status" value="1"/>
</dbReference>